<evidence type="ECO:0000259" key="21">
    <source>
        <dbReference type="PROSITE" id="PS50011"/>
    </source>
</evidence>
<keyword evidence="15" id="KW-0675">Receptor</keyword>
<proteinExistence type="inferred from homology"/>
<dbReference type="Gene3D" id="1.10.510.10">
    <property type="entry name" value="Transferase(Phosphotransferase) domain 1"/>
    <property type="match status" value="1"/>
</dbReference>
<keyword evidence="9 17" id="KW-0547">Nucleotide-binding</keyword>
<dbReference type="InterPro" id="IPR052422">
    <property type="entry name" value="Auxin_Ser/Thr_Kinase"/>
</dbReference>
<dbReference type="PANTHER" id="PTHR47986">
    <property type="entry name" value="OSJNBA0070M12.3 PROTEIN"/>
    <property type="match status" value="1"/>
</dbReference>
<dbReference type="InterPro" id="IPR011009">
    <property type="entry name" value="Kinase-like_dom_sf"/>
</dbReference>
<evidence type="ECO:0000256" key="14">
    <source>
        <dbReference type="ARBA" id="ARBA00023157"/>
    </source>
</evidence>
<dbReference type="OrthoDB" id="1607253at2759"/>
<dbReference type="InterPro" id="IPR000719">
    <property type="entry name" value="Prot_kinase_dom"/>
</dbReference>
<keyword evidence="5" id="KW-0808">Transferase</keyword>
<dbReference type="OMA" id="MESPFFM"/>
<keyword evidence="14" id="KW-1015">Disulfide bond</keyword>
<dbReference type="FunFam" id="3.80.10.10:FF:000129">
    <property type="entry name" value="Leucine-rich repeat receptor-like kinase"/>
    <property type="match status" value="1"/>
</dbReference>
<dbReference type="InterPro" id="IPR032675">
    <property type="entry name" value="LRR_dom_sf"/>
</dbReference>
<dbReference type="Gene3D" id="3.30.200.20">
    <property type="entry name" value="Phosphorylase Kinase, domain 1"/>
    <property type="match status" value="1"/>
</dbReference>
<name>A0A8T2SLP7_CERRI</name>
<comment type="subcellular location">
    <subcellularLocation>
        <location evidence="1">Membrane</location>
        <topology evidence="1">Single-pass membrane protein</topology>
    </subcellularLocation>
</comment>
<dbReference type="SUPFAM" id="SSF56112">
    <property type="entry name" value="Protein kinase-like (PK-like)"/>
    <property type="match status" value="1"/>
</dbReference>
<keyword evidence="4" id="KW-0433">Leucine-rich repeat</keyword>
<evidence type="ECO:0000256" key="6">
    <source>
        <dbReference type="ARBA" id="ARBA00022692"/>
    </source>
</evidence>
<dbReference type="CDD" id="cd14066">
    <property type="entry name" value="STKc_IRAK"/>
    <property type="match status" value="1"/>
</dbReference>
<evidence type="ECO:0000256" key="9">
    <source>
        <dbReference type="ARBA" id="ARBA00022741"/>
    </source>
</evidence>
<keyword evidence="7 20" id="KW-0732">Signal</keyword>
<evidence type="ECO:0000256" key="3">
    <source>
        <dbReference type="ARBA" id="ARBA00022527"/>
    </source>
</evidence>
<sequence>MGAFCKKYGIFLPSAAHPLFLPSALFLLLLCCSAFFFAQAETDPSDLDVLKALLAGLSNRDKLGDWTGTDPCGAEWSHVKCTGNRVTQLQFQNVGLIGTLPASLNRLSNLETIALQGNSFSGDLPTFSGLSKLTTAYLGSQQFTSIPGDFFRGLSSLSILNLEDNPLNASTGWSLPEDLASISSLTSLSLTNTTLRGAIPGFLGNLSSLQELRLAYNQLSGYIPDSFANLAQLSRLELNNQGPPGPLSGSILFVGSMPSLKTLWLQVNSFSGTIPSELGSAVSLTECRLNDNELVGFIPSTFAASSSLQYLSLQNNKLIGSLPIIPSIKNLSNYTYSGNDFCIEKVGSSCGPEVTALLSFLEGVNFPGKLLESWVGNDPCSSWQGITCDFSDKSVTAINLPKSQLSGTISPSLGNLTSLSKLVLSGNNLTGTIPESLTKLKSLVLVDVRDNNLYGPVPTFNSSQVKLDTSGNANIGINMPDSGGSSPRSDSNGALSPANNDKSSFSGGVIAGIIIGACALIIASIIIGILLYRRRRRIHRVGSPNTTYLQPATQGRGGSADVVKITVTPNTANGLHTNINNEGSSENVQVLEVGNLVISIELLRNVTNNFSEENVLGKGGFGVVYKGELDDGTKIAVKRMIASVVSNKGLDEFQAEIAVLTKVRHRHLVALLGYCIEGNERLLVYEYMPNGTLSQHLFEWKRLNLAPLSWDRRLSIALDMARGVEYLHGLAHKSFIHRDLKPSNVLLGDDYRAKVSDFGLVKLAPEGKTSVETRLAGTFGYLAPEYAVTGRVTTKADVFSFGVMLMELLTGRKALDESQPEERMHLVTWFRPLVGGKEPKESLFQVIDPAIQVNSETSQSILVVAELAGHCTAREAHNRPDMSHAVNVLSPLVEQWKPNDVAEEEEGIDLDLTLPQALKKWQAFEGNTGTSYDISGDTNSSIMSMPSCPSVLAQHLTTSDGR</sequence>
<evidence type="ECO:0000313" key="23">
    <source>
        <dbReference type="Proteomes" id="UP000825935"/>
    </source>
</evidence>
<dbReference type="PROSITE" id="PS50011">
    <property type="entry name" value="PROTEIN_KINASE_DOM"/>
    <property type="match status" value="1"/>
</dbReference>
<feature type="compositionally biased region" description="Low complexity" evidence="18">
    <location>
        <begin position="480"/>
        <end position="491"/>
    </location>
</feature>
<dbReference type="FunFam" id="3.30.200.20:FF:000226">
    <property type="entry name" value="receptor protein kinase TMK1"/>
    <property type="match status" value="1"/>
</dbReference>
<feature type="domain" description="Protein kinase" evidence="21">
    <location>
        <begin position="610"/>
        <end position="893"/>
    </location>
</feature>
<evidence type="ECO:0000256" key="1">
    <source>
        <dbReference type="ARBA" id="ARBA00004167"/>
    </source>
</evidence>
<dbReference type="GO" id="GO:0016020">
    <property type="term" value="C:membrane"/>
    <property type="evidence" value="ECO:0007669"/>
    <property type="project" value="UniProtKB-SubCell"/>
</dbReference>
<dbReference type="InterPro" id="IPR001611">
    <property type="entry name" value="Leu-rich_rpt"/>
</dbReference>
<keyword evidence="23" id="KW-1185">Reference proteome</keyword>
<dbReference type="Pfam" id="PF08263">
    <property type="entry name" value="LRRNT_2"/>
    <property type="match status" value="2"/>
</dbReference>
<feature type="region of interest" description="Disordered" evidence="18">
    <location>
        <begin position="474"/>
        <end position="498"/>
    </location>
</feature>
<reference evidence="22" key="1">
    <citation type="submission" date="2021-08" db="EMBL/GenBank/DDBJ databases">
        <title>WGS assembly of Ceratopteris richardii.</title>
        <authorList>
            <person name="Marchant D.B."/>
            <person name="Chen G."/>
            <person name="Jenkins J."/>
            <person name="Shu S."/>
            <person name="Leebens-Mack J."/>
            <person name="Grimwood J."/>
            <person name="Schmutz J."/>
            <person name="Soltis P."/>
            <person name="Soltis D."/>
            <person name="Chen Z.-H."/>
        </authorList>
    </citation>
    <scope>NUCLEOTIDE SEQUENCE</scope>
    <source>
        <strain evidence="22">Whitten #5841</strain>
        <tissue evidence="22">Leaf</tissue>
    </source>
</reference>
<feature type="signal peptide" evidence="20">
    <location>
        <begin position="1"/>
        <end position="40"/>
    </location>
</feature>
<keyword evidence="16" id="KW-0325">Glycoprotein</keyword>
<dbReference type="EMBL" id="CM035424">
    <property type="protein sequence ID" value="KAH7351805.1"/>
    <property type="molecule type" value="Genomic_DNA"/>
</dbReference>
<keyword evidence="3" id="KW-0723">Serine/threonine-protein kinase</keyword>
<dbReference type="Pfam" id="PF07714">
    <property type="entry name" value="PK_Tyr_Ser-Thr"/>
    <property type="match status" value="1"/>
</dbReference>
<comment type="caution">
    <text evidence="22">The sequence shown here is derived from an EMBL/GenBank/DDBJ whole genome shotgun (WGS) entry which is preliminary data.</text>
</comment>
<dbReference type="InterPro" id="IPR017441">
    <property type="entry name" value="Protein_kinase_ATP_BS"/>
</dbReference>
<feature type="binding site" evidence="17">
    <location>
        <position position="638"/>
    </location>
    <ligand>
        <name>ATP</name>
        <dbReference type="ChEBI" id="CHEBI:30616"/>
    </ligand>
</feature>
<keyword evidence="6 19" id="KW-0812">Transmembrane</keyword>
<dbReference type="Pfam" id="PF13855">
    <property type="entry name" value="LRR_8"/>
    <property type="match status" value="1"/>
</dbReference>
<feature type="chain" id="PRO_5036435715" description="Protein kinase domain-containing protein" evidence="20">
    <location>
        <begin position="41"/>
        <end position="962"/>
    </location>
</feature>
<dbReference type="InterPro" id="IPR008271">
    <property type="entry name" value="Ser/Thr_kinase_AS"/>
</dbReference>
<keyword evidence="12 19" id="KW-1133">Transmembrane helix</keyword>
<evidence type="ECO:0000256" key="8">
    <source>
        <dbReference type="ARBA" id="ARBA00022737"/>
    </source>
</evidence>
<dbReference type="EMBL" id="CM035424">
    <property type="protein sequence ID" value="KAH7351804.1"/>
    <property type="molecule type" value="Genomic_DNA"/>
</dbReference>
<evidence type="ECO:0000256" key="11">
    <source>
        <dbReference type="ARBA" id="ARBA00022840"/>
    </source>
</evidence>
<evidence type="ECO:0000256" key="10">
    <source>
        <dbReference type="ARBA" id="ARBA00022777"/>
    </source>
</evidence>
<dbReference type="PROSITE" id="PS00108">
    <property type="entry name" value="PROTEIN_KINASE_ST"/>
    <property type="match status" value="1"/>
</dbReference>
<dbReference type="InterPro" id="IPR001245">
    <property type="entry name" value="Ser-Thr/Tyr_kinase_cat_dom"/>
</dbReference>
<dbReference type="Proteomes" id="UP000825935">
    <property type="component" value="Chromosome 19"/>
</dbReference>
<evidence type="ECO:0000256" key="13">
    <source>
        <dbReference type="ARBA" id="ARBA00023136"/>
    </source>
</evidence>
<gene>
    <name evidence="22" type="ORF">KP509_19G015100</name>
</gene>
<organism evidence="22 23">
    <name type="scientific">Ceratopteris richardii</name>
    <name type="common">Triangle waterfern</name>
    <dbReference type="NCBI Taxonomy" id="49495"/>
    <lineage>
        <taxon>Eukaryota</taxon>
        <taxon>Viridiplantae</taxon>
        <taxon>Streptophyta</taxon>
        <taxon>Embryophyta</taxon>
        <taxon>Tracheophyta</taxon>
        <taxon>Polypodiopsida</taxon>
        <taxon>Polypodiidae</taxon>
        <taxon>Polypodiales</taxon>
        <taxon>Pteridineae</taxon>
        <taxon>Pteridaceae</taxon>
        <taxon>Parkerioideae</taxon>
        <taxon>Ceratopteris</taxon>
    </lineage>
</organism>
<dbReference type="GO" id="GO:0004674">
    <property type="term" value="F:protein serine/threonine kinase activity"/>
    <property type="evidence" value="ECO:0007669"/>
    <property type="project" value="UniProtKB-KW"/>
</dbReference>
<evidence type="ECO:0000256" key="17">
    <source>
        <dbReference type="PROSITE-ProRule" id="PRU10141"/>
    </source>
</evidence>
<evidence type="ECO:0000256" key="5">
    <source>
        <dbReference type="ARBA" id="ARBA00022679"/>
    </source>
</evidence>
<dbReference type="SMART" id="SM00369">
    <property type="entry name" value="LRR_TYP"/>
    <property type="match status" value="6"/>
</dbReference>
<comment type="similarity">
    <text evidence="2">Belongs to the protein kinase superfamily. Ser/Thr protein kinase family.</text>
</comment>
<evidence type="ECO:0000256" key="15">
    <source>
        <dbReference type="ARBA" id="ARBA00023170"/>
    </source>
</evidence>
<evidence type="ECO:0000256" key="19">
    <source>
        <dbReference type="SAM" id="Phobius"/>
    </source>
</evidence>
<dbReference type="InterPro" id="IPR003591">
    <property type="entry name" value="Leu-rich_rpt_typical-subtyp"/>
</dbReference>
<protein>
    <recommendedName>
        <fullName evidence="21">Protein kinase domain-containing protein</fullName>
    </recommendedName>
</protein>
<evidence type="ECO:0000256" key="2">
    <source>
        <dbReference type="ARBA" id="ARBA00008684"/>
    </source>
</evidence>
<dbReference type="InterPro" id="IPR013210">
    <property type="entry name" value="LRR_N_plant-typ"/>
</dbReference>
<dbReference type="GO" id="GO:0005524">
    <property type="term" value="F:ATP binding"/>
    <property type="evidence" value="ECO:0007669"/>
    <property type="project" value="UniProtKB-UniRule"/>
</dbReference>
<keyword evidence="8" id="KW-0677">Repeat</keyword>
<dbReference type="PROSITE" id="PS00107">
    <property type="entry name" value="PROTEIN_KINASE_ATP"/>
    <property type="match status" value="1"/>
</dbReference>
<dbReference type="Gene3D" id="3.80.10.10">
    <property type="entry name" value="Ribonuclease Inhibitor"/>
    <property type="match status" value="2"/>
</dbReference>
<dbReference type="AlphaFoldDB" id="A0A8T2SLP7"/>
<evidence type="ECO:0000256" key="7">
    <source>
        <dbReference type="ARBA" id="ARBA00022729"/>
    </source>
</evidence>
<keyword evidence="10" id="KW-0418">Kinase</keyword>
<keyword evidence="13 19" id="KW-0472">Membrane</keyword>
<evidence type="ECO:0000313" key="22">
    <source>
        <dbReference type="EMBL" id="KAH7351804.1"/>
    </source>
</evidence>
<evidence type="ECO:0000256" key="20">
    <source>
        <dbReference type="SAM" id="SignalP"/>
    </source>
</evidence>
<dbReference type="SUPFAM" id="SSF52058">
    <property type="entry name" value="L domain-like"/>
    <property type="match status" value="2"/>
</dbReference>
<evidence type="ECO:0000256" key="4">
    <source>
        <dbReference type="ARBA" id="ARBA00022614"/>
    </source>
</evidence>
<evidence type="ECO:0000256" key="12">
    <source>
        <dbReference type="ARBA" id="ARBA00022989"/>
    </source>
</evidence>
<keyword evidence="11 17" id="KW-0067">ATP-binding</keyword>
<dbReference type="PANTHER" id="PTHR47986:SF1">
    <property type="entry name" value="OS04G0685900 PROTEIN"/>
    <property type="match status" value="1"/>
</dbReference>
<dbReference type="FunFam" id="1.10.510.10:FF:000198">
    <property type="entry name" value="receptor protein kinase TMK1"/>
    <property type="match status" value="1"/>
</dbReference>
<feature type="transmembrane region" description="Helical" evidence="19">
    <location>
        <begin position="509"/>
        <end position="532"/>
    </location>
</feature>
<evidence type="ECO:0000256" key="16">
    <source>
        <dbReference type="ARBA" id="ARBA00023180"/>
    </source>
</evidence>
<dbReference type="Pfam" id="PF00560">
    <property type="entry name" value="LRR_1"/>
    <property type="match status" value="3"/>
</dbReference>
<evidence type="ECO:0000256" key="18">
    <source>
        <dbReference type="SAM" id="MobiDB-lite"/>
    </source>
</evidence>
<accession>A0A8T2SLP7</accession>
<dbReference type="SMART" id="SM00220">
    <property type="entry name" value="S_TKc"/>
    <property type="match status" value="1"/>
</dbReference>